<dbReference type="EMBL" id="CP009268">
    <property type="protein sequence ID" value="AJA51167.1"/>
    <property type="molecule type" value="Genomic_DNA"/>
</dbReference>
<reference evidence="2 5" key="1">
    <citation type="journal article" date="2015" name="Genome Announc.">
        <title>Complete Genome Sequence of the Nitrogen-Fixing and Solvent-Producing Clostridium pasteurianum DSM 525.</title>
        <authorList>
            <person name="Poehlein A."/>
            <person name="Grosse-Honebrink A."/>
            <person name="Zhang Y."/>
            <person name="Minton N.P."/>
            <person name="Daniel R."/>
        </authorList>
    </citation>
    <scope>NUCLEOTIDE SEQUENCE [LARGE SCALE GENOMIC DNA]</scope>
    <source>
        <strain evidence="2">DSM 525</strain>
        <strain evidence="5">DSM 525 / ATCC 6013</strain>
    </source>
</reference>
<dbReference type="RefSeq" id="WP_003444566.1">
    <property type="nucleotide sequence ID" value="NZ_ANZB01000005.1"/>
</dbReference>
<dbReference type="EC" id="2.1.1.80" evidence="3"/>
<dbReference type="Gene3D" id="3.40.50.150">
    <property type="entry name" value="Vaccinia Virus protein VP39"/>
    <property type="match status" value="1"/>
</dbReference>
<dbReference type="InterPro" id="IPR000780">
    <property type="entry name" value="CheR_MeTrfase"/>
</dbReference>
<dbReference type="InterPro" id="IPR050903">
    <property type="entry name" value="Bact_Chemotaxis_MeTrfase"/>
</dbReference>
<dbReference type="Pfam" id="PF01739">
    <property type="entry name" value="CheR"/>
    <property type="match status" value="1"/>
</dbReference>
<dbReference type="PANTHER" id="PTHR24422:SF8">
    <property type="entry name" value="CHEMOTAXIS PROTEIN"/>
    <property type="match status" value="1"/>
</dbReference>
<sequence>MTIRTNCNNNKIYITVIGELENNNEIDELEDVISTLENKKFHITFLGANVIPKNIIERITILQEDNKCNIFVLKRYLFSYLQCLGIKCSYITETLAFKKTDYNLSCEKEKPSKEEVYDFLRNINKAYGYDYTEYQIDSIMRRINISMIRGRISDFNTFREQVLNNQEIFHDLFLDLSINTTEFFRDHEVFSMIKNKILPYLNSYSHVKIWCAGCSIGKEVYSLAIILKEANMLSKTQIYATDINPYVIEEARNGLYSISNLEKAISNYRKAEGEKNFIEYFDINKSYIKIKENLKKNILFFQHSLLSEGRLNEFNLILCRNVFIYFNDSLQEKVLKNFYNSLDDNGFLVLGKSEGIQKNNGHRYFYKYSEKNKIYRKSNK</sequence>
<accession>A0A0H3J1D2</accession>
<keyword evidence="2" id="KW-0489">Methyltransferase</keyword>
<dbReference type="EMBL" id="JPGY02000001">
    <property type="protein sequence ID" value="KRU12825.1"/>
    <property type="molecule type" value="Genomic_DNA"/>
</dbReference>
<dbReference type="PROSITE" id="PS50123">
    <property type="entry name" value="CHER"/>
    <property type="match status" value="1"/>
</dbReference>
<protein>
    <submittedName>
        <fullName evidence="3">MCP methyltransferase, CheR-type</fullName>
        <ecNumber evidence="3">2.1.1.80</ecNumber>
    </submittedName>
    <submittedName>
        <fullName evidence="2">Putative methyltransferase cher3</fullName>
        <ecNumber evidence="2">2.1.1.-</ecNumber>
    </submittedName>
</protein>
<proteinExistence type="predicted"/>
<dbReference type="PRINTS" id="PR00996">
    <property type="entry name" value="CHERMTFRASE"/>
</dbReference>
<dbReference type="Proteomes" id="UP000028042">
    <property type="component" value="Unassembled WGS sequence"/>
</dbReference>
<dbReference type="PATRIC" id="fig|1262449.3.peg.1888"/>
<dbReference type="Proteomes" id="UP000030905">
    <property type="component" value="Chromosome"/>
</dbReference>
<dbReference type="EC" id="2.1.1.-" evidence="2"/>
<dbReference type="InterPro" id="IPR029063">
    <property type="entry name" value="SAM-dependent_MTases_sf"/>
</dbReference>
<dbReference type="GO" id="GO:0032259">
    <property type="term" value="P:methylation"/>
    <property type="evidence" value="ECO:0007669"/>
    <property type="project" value="UniProtKB-KW"/>
</dbReference>
<dbReference type="eggNOG" id="COG1352">
    <property type="taxonomic scope" value="Bacteria"/>
</dbReference>
<dbReference type="GeneID" id="93073273"/>
<dbReference type="InterPro" id="IPR022642">
    <property type="entry name" value="CheR_C"/>
</dbReference>
<evidence type="ECO:0000313" key="2">
    <source>
        <dbReference type="EMBL" id="AJA51167.1"/>
    </source>
</evidence>
<evidence type="ECO:0000313" key="4">
    <source>
        <dbReference type="Proteomes" id="UP000028042"/>
    </source>
</evidence>
<evidence type="ECO:0000259" key="1">
    <source>
        <dbReference type="PROSITE" id="PS50123"/>
    </source>
</evidence>
<dbReference type="KEGG" id="cpat:CLPA_c10790"/>
<dbReference type="SMART" id="SM00138">
    <property type="entry name" value="MeTrc"/>
    <property type="match status" value="1"/>
</dbReference>
<feature type="domain" description="CheR-type methyltransferase" evidence="1">
    <location>
        <begin position="104"/>
        <end position="378"/>
    </location>
</feature>
<organism evidence="2 5">
    <name type="scientific">Clostridium pasteurianum DSM 525 = ATCC 6013</name>
    <dbReference type="NCBI Taxonomy" id="1262449"/>
    <lineage>
        <taxon>Bacteria</taxon>
        <taxon>Bacillati</taxon>
        <taxon>Bacillota</taxon>
        <taxon>Clostridia</taxon>
        <taxon>Eubacteriales</taxon>
        <taxon>Clostridiaceae</taxon>
        <taxon>Clostridium</taxon>
    </lineage>
</organism>
<gene>
    <name evidence="2" type="primary">cheR3</name>
    <name evidence="2" type="ORF">CLPA_c10790</name>
    <name evidence="3" type="ORF">CP6013_02073</name>
</gene>
<keyword evidence="5" id="KW-1185">Reference proteome</keyword>
<name>A0A0H3J1D2_CLOPA</name>
<dbReference type="PANTHER" id="PTHR24422">
    <property type="entry name" value="CHEMOTAXIS PROTEIN METHYLTRANSFERASE"/>
    <property type="match status" value="1"/>
</dbReference>
<reference evidence="3" key="2">
    <citation type="submission" date="2015-10" db="EMBL/GenBank/DDBJ databases">
        <title>Improved Draft Genome Sequence of Clostridium pasteurianum Strain ATCC 6013 (DSM 525) Using a Hybrid Next-Generation Sequencing Approach.</title>
        <authorList>
            <person name="Pyne M.E."/>
            <person name="Utturkar S.M."/>
            <person name="Brown S.D."/>
            <person name="Moo-Young M."/>
            <person name="Chung D.A."/>
            <person name="Chou P.C."/>
        </authorList>
    </citation>
    <scope>NUCLEOTIDE SEQUENCE</scope>
    <source>
        <strain evidence="3">ATCC 6013</strain>
    </source>
</reference>
<evidence type="ECO:0000313" key="5">
    <source>
        <dbReference type="Proteomes" id="UP000030905"/>
    </source>
</evidence>
<keyword evidence="2" id="KW-0808">Transferase</keyword>
<dbReference type="GO" id="GO:0008983">
    <property type="term" value="F:protein-glutamate O-methyltransferase activity"/>
    <property type="evidence" value="ECO:0007669"/>
    <property type="project" value="UniProtKB-EC"/>
</dbReference>
<evidence type="ECO:0000313" key="3">
    <source>
        <dbReference type="EMBL" id="KRU12825.1"/>
    </source>
</evidence>
<dbReference type="AlphaFoldDB" id="A0A0H3J1D2"/>
<dbReference type="SUPFAM" id="SSF53335">
    <property type="entry name" value="S-adenosyl-L-methionine-dependent methyltransferases"/>
    <property type="match status" value="1"/>
</dbReference>
<reference evidence="3 4" key="3">
    <citation type="journal article" name="Genome Announc.">
        <title>Improved Draft Genome Sequence of Clostridium pasteurianum Strain ATCC 6013 (DSM 525) Using a Hybrid Next-Generation Sequencing Approach.</title>
        <authorList>
            <person name="Pyne M.E."/>
            <person name="Utturkar S."/>
            <person name="Brown S.D."/>
            <person name="Moo-Young M."/>
            <person name="Chung D.A."/>
            <person name="Chou C.P."/>
        </authorList>
    </citation>
    <scope>NUCLEOTIDE SEQUENCE [LARGE SCALE GENOMIC DNA]</scope>
    <source>
        <strain evidence="3 4">ATCC 6013</strain>
    </source>
</reference>
<dbReference type="KEGG" id="cpae:CPAST_c10790"/>